<evidence type="ECO:0000313" key="7">
    <source>
        <dbReference type="RefSeq" id="XP_019054834.1"/>
    </source>
</evidence>
<keyword evidence="4" id="KW-1133">Transmembrane helix</keyword>
<proteinExistence type="predicted"/>
<keyword evidence="3" id="KW-0067">ATP-binding</keyword>
<dbReference type="RefSeq" id="XP_019054834.1">
    <property type="nucleotide sequence ID" value="XM_019199289.1"/>
</dbReference>
<dbReference type="GeneID" id="109115354"/>
<protein>
    <submittedName>
        <fullName evidence="7">ATP-dependent bile acid permease-like</fullName>
    </submittedName>
</protein>
<evidence type="ECO:0000256" key="4">
    <source>
        <dbReference type="ARBA" id="ARBA00022989"/>
    </source>
</evidence>
<sequence length="154" mass="17665">MYTGSRDYYRHVTGSMASICNLHSSDCNLHMVPTILYINCKRIGPVNWDSNSSNSPPFCGSATIRAFNQENRFIETNLILIDKYSRPWFHNMSATEWISFRLHILSNFVFAFSVVLLVSLPHGIINPSENHEHAFSQDAYQQVDRKDGPQMAHQ</sequence>
<reference evidence="7" key="1">
    <citation type="submission" date="2025-08" db="UniProtKB">
        <authorList>
            <consortium name="RefSeq"/>
        </authorList>
    </citation>
    <scope>IDENTIFICATION</scope>
</reference>
<dbReference type="KEGG" id="nnu:109115354"/>
<keyword evidence="1" id="KW-0812">Transmembrane</keyword>
<dbReference type="InterPro" id="IPR036640">
    <property type="entry name" value="ABC1_TM_sf"/>
</dbReference>
<dbReference type="SUPFAM" id="SSF90123">
    <property type="entry name" value="ABC transporter transmembrane region"/>
    <property type="match status" value="1"/>
</dbReference>
<evidence type="ECO:0000256" key="5">
    <source>
        <dbReference type="ARBA" id="ARBA00023136"/>
    </source>
</evidence>
<evidence type="ECO:0000313" key="6">
    <source>
        <dbReference type="Proteomes" id="UP000189703"/>
    </source>
</evidence>
<evidence type="ECO:0000256" key="2">
    <source>
        <dbReference type="ARBA" id="ARBA00022741"/>
    </source>
</evidence>
<evidence type="ECO:0000256" key="1">
    <source>
        <dbReference type="ARBA" id="ARBA00022692"/>
    </source>
</evidence>
<dbReference type="OrthoDB" id="6500128at2759"/>
<keyword evidence="2" id="KW-0547">Nucleotide-binding</keyword>
<name>A0A1U8Q7R6_NELNU</name>
<dbReference type="InterPro" id="IPR050173">
    <property type="entry name" value="ABC_transporter_C-like"/>
</dbReference>
<dbReference type="AlphaFoldDB" id="A0A1U8Q7R6"/>
<accession>A0A1U8Q7R6</accession>
<evidence type="ECO:0000256" key="3">
    <source>
        <dbReference type="ARBA" id="ARBA00022840"/>
    </source>
</evidence>
<organism evidence="6 7">
    <name type="scientific">Nelumbo nucifera</name>
    <name type="common">Sacred lotus</name>
    <dbReference type="NCBI Taxonomy" id="4432"/>
    <lineage>
        <taxon>Eukaryota</taxon>
        <taxon>Viridiplantae</taxon>
        <taxon>Streptophyta</taxon>
        <taxon>Embryophyta</taxon>
        <taxon>Tracheophyta</taxon>
        <taxon>Spermatophyta</taxon>
        <taxon>Magnoliopsida</taxon>
        <taxon>Proteales</taxon>
        <taxon>Nelumbonaceae</taxon>
        <taxon>Nelumbo</taxon>
    </lineage>
</organism>
<dbReference type="Gene3D" id="1.20.1560.10">
    <property type="entry name" value="ABC transporter type 1, transmembrane domain"/>
    <property type="match status" value="1"/>
</dbReference>
<keyword evidence="5" id="KW-0472">Membrane</keyword>
<dbReference type="GO" id="GO:0016020">
    <property type="term" value="C:membrane"/>
    <property type="evidence" value="ECO:0007669"/>
    <property type="project" value="InterPro"/>
</dbReference>
<keyword evidence="6" id="KW-1185">Reference proteome</keyword>
<gene>
    <name evidence="7" type="primary">LOC109115354</name>
</gene>
<dbReference type="PANTHER" id="PTHR24223:SF165">
    <property type="entry name" value="ABC TRANSPORTER C FAMILY MEMBER 15-RELATED"/>
    <property type="match status" value="1"/>
</dbReference>
<dbReference type="PANTHER" id="PTHR24223">
    <property type="entry name" value="ATP-BINDING CASSETTE SUB-FAMILY C"/>
    <property type="match status" value="1"/>
</dbReference>
<dbReference type="Proteomes" id="UP000189703">
    <property type="component" value="Unplaced"/>
</dbReference>
<dbReference type="GO" id="GO:0005524">
    <property type="term" value="F:ATP binding"/>
    <property type="evidence" value="ECO:0007669"/>
    <property type="project" value="UniProtKB-KW"/>
</dbReference>